<proteinExistence type="predicted"/>
<protein>
    <submittedName>
        <fullName evidence="1">Uncharacterized protein</fullName>
    </submittedName>
</protein>
<accession>A0A3G4ZPD0</accession>
<gene>
    <name evidence="1" type="ORF">Terrestrivirus13_14</name>
</gene>
<sequence>MEFLSNIFKKQENPPAYDEMVTVCKENIVKQQNQSITLLDCDKVPPYASGRINKQFLIDMMNQREQTLTKDIYDITEKKINEIIKDTLENKIMRIVLVTTIGQTSDNVSFEIIDENLKKLNKIDGNEISTGPSCSGRSIIIICKNDSIMSTVNDFINKHEHWAKYSIKTLGEYSIGDKLVSKYSISDKKKCPRLIFYFTHELLYNDKELFSYYSKNAIQFAVEEIVKIEDELIKAAENRSTNYKYKNNSVEVVYEYIKFNNIFDFRVELSQDEINTIIFSWT</sequence>
<reference evidence="1" key="1">
    <citation type="submission" date="2018-10" db="EMBL/GenBank/DDBJ databases">
        <title>Hidden diversity of soil giant viruses.</title>
        <authorList>
            <person name="Schulz F."/>
            <person name="Alteio L."/>
            <person name="Goudeau D."/>
            <person name="Ryan E.M."/>
            <person name="Malmstrom R.R."/>
            <person name="Blanchard J."/>
            <person name="Woyke T."/>
        </authorList>
    </citation>
    <scope>NUCLEOTIDE SEQUENCE</scope>
    <source>
        <strain evidence="1">TEV1</strain>
    </source>
</reference>
<evidence type="ECO:0000313" key="1">
    <source>
        <dbReference type="EMBL" id="AYV76748.1"/>
    </source>
</evidence>
<organism evidence="1">
    <name type="scientific">Terrestrivirus sp</name>
    <dbReference type="NCBI Taxonomy" id="2487775"/>
    <lineage>
        <taxon>Viruses</taxon>
        <taxon>Varidnaviria</taxon>
        <taxon>Bamfordvirae</taxon>
        <taxon>Nucleocytoviricota</taxon>
        <taxon>Megaviricetes</taxon>
        <taxon>Imitervirales</taxon>
        <taxon>Mimiviridae</taxon>
        <taxon>Klosneuvirinae</taxon>
    </lineage>
</organism>
<name>A0A3G4ZPD0_9VIRU</name>
<dbReference type="EMBL" id="MK071991">
    <property type="protein sequence ID" value="AYV76748.1"/>
    <property type="molecule type" value="Genomic_DNA"/>
</dbReference>